<accession>A0A4Y2DBN2</accession>
<dbReference type="Proteomes" id="UP000499080">
    <property type="component" value="Unassembled WGS sequence"/>
</dbReference>
<feature type="non-terminal residue" evidence="2">
    <location>
        <position position="84"/>
    </location>
</feature>
<dbReference type="EMBL" id="BGPR01000321">
    <property type="protein sequence ID" value="GBM12955.1"/>
    <property type="molecule type" value="Genomic_DNA"/>
</dbReference>
<organism evidence="2 3">
    <name type="scientific">Araneus ventricosus</name>
    <name type="common">Orbweaver spider</name>
    <name type="synonym">Epeira ventricosa</name>
    <dbReference type="NCBI Taxonomy" id="182803"/>
    <lineage>
        <taxon>Eukaryota</taxon>
        <taxon>Metazoa</taxon>
        <taxon>Ecdysozoa</taxon>
        <taxon>Arthropoda</taxon>
        <taxon>Chelicerata</taxon>
        <taxon>Arachnida</taxon>
        <taxon>Araneae</taxon>
        <taxon>Araneomorphae</taxon>
        <taxon>Entelegynae</taxon>
        <taxon>Araneoidea</taxon>
        <taxon>Araneidae</taxon>
        <taxon>Araneus</taxon>
    </lineage>
</organism>
<evidence type="ECO:0000256" key="1">
    <source>
        <dbReference type="SAM" id="MobiDB-lite"/>
    </source>
</evidence>
<dbReference type="AlphaFoldDB" id="A0A4Y2DBN2"/>
<name>A0A4Y2DBN2_ARAVE</name>
<reference evidence="2 3" key="1">
    <citation type="journal article" date="2019" name="Sci. Rep.">
        <title>Orb-weaving spider Araneus ventricosus genome elucidates the spidroin gene catalogue.</title>
        <authorList>
            <person name="Kono N."/>
            <person name="Nakamura H."/>
            <person name="Ohtoshi R."/>
            <person name="Moran D.A.P."/>
            <person name="Shinohara A."/>
            <person name="Yoshida Y."/>
            <person name="Fujiwara M."/>
            <person name="Mori M."/>
            <person name="Tomita M."/>
            <person name="Arakawa K."/>
        </authorList>
    </citation>
    <scope>NUCLEOTIDE SEQUENCE [LARGE SCALE GENOMIC DNA]</scope>
</reference>
<comment type="caution">
    <text evidence="2">The sequence shown here is derived from an EMBL/GenBank/DDBJ whole genome shotgun (WGS) entry which is preliminary data.</text>
</comment>
<protein>
    <submittedName>
        <fullName evidence="2">Uncharacterized protein</fullName>
    </submittedName>
</protein>
<sequence length="84" mass="9306">MTSPLTPPPGCADRSTHHSTSNISTRSRRNFFLSNIGLSRVGYGIAKIAKPIPLTMEETHHLPLSKSLDYTKLQMRRTLGSGRN</sequence>
<feature type="compositionally biased region" description="Pro residues" evidence="1">
    <location>
        <begin position="1"/>
        <end position="10"/>
    </location>
</feature>
<feature type="region of interest" description="Disordered" evidence="1">
    <location>
        <begin position="1"/>
        <end position="24"/>
    </location>
</feature>
<evidence type="ECO:0000313" key="2">
    <source>
        <dbReference type="EMBL" id="GBM12955.1"/>
    </source>
</evidence>
<proteinExistence type="predicted"/>
<keyword evidence="3" id="KW-1185">Reference proteome</keyword>
<gene>
    <name evidence="2" type="ORF">AVEN_164008_1</name>
</gene>
<evidence type="ECO:0000313" key="3">
    <source>
        <dbReference type="Proteomes" id="UP000499080"/>
    </source>
</evidence>